<evidence type="ECO:0000313" key="9">
    <source>
        <dbReference type="Proteomes" id="UP000248840"/>
    </source>
</evidence>
<comment type="caution">
    <text evidence="8">The sequence shown here is derived from an EMBL/GenBank/DDBJ whole genome shotgun (WGS) entry which is preliminary data.</text>
</comment>
<protein>
    <submittedName>
        <fullName evidence="8">Sec-independent protein translocase protein TatA</fullName>
    </submittedName>
</protein>
<dbReference type="AlphaFoldDB" id="A0A328YE17"/>
<dbReference type="GO" id="GO:0016020">
    <property type="term" value="C:membrane"/>
    <property type="evidence" value="ECO:0007669"/>
    <property type="project" value="UniProtKB-ARBA"/>
</dbReference>
<keyword evidence="7" id="KW-0472">Membrane</keyword>
<evidence type="ECO:0000256" key="4">
    <source>
        <dbReference type="ARBA" id="ARBA00022927"/>
    </source>
</evidence>
<reference evidence="8 9" key="1">
    <citation type="submission" date="2018-06" db="EMBL/GenBank/DDBJ databases">
        <title>Genomic Encyclopedia of Archaeal and Bacterial Type Strains, Phase II (KMG-II): from individual species to whole genera.</title>
        <authorList>
            <person name="Goeker M."/>
        </authorList>
    </citation>
    <scope>NUCLEOTIDE SEQUENCE [LARGE SCALE GENOMIC DNA]</scope>
    <source>
        <strain evidence="8 9">DSM 25663</strain>
    </source>
</reference>
<evidence type="ECO:0000256" key="6">
    <source>
        <dbReference type="ARBA" id="ARBA00023010"/>
    </source>
</evidence>
<keyword evidence="5" id="KW-1133">Transmembrane helix</keyword>
<dbReference type="InterPro" id="IPR003369">
    <property type="entry name" value="TatA/B/E"/>
</dbReference>
<keyword evidence="4" id="KW-0653">Protein transport</keyword>
<dbReference type="GO" id="GO:0015031">
    <property type="term" value="P:protein transport"/>
    <property type="evidence" value="ECO:0007669"/>
    <property type="project" value="UniProtKB-KW"/>
</dbReference>
<dbReference type="Proteomes" id="UP000248840">
    <property type="component" value="Unassembled WGS sequence"/>
</dbReference>
<dbReference type="Gene3D" id="1.20.5.3310">
    <property type="match status" value="1"/>
</dbReference>
<dbReference type="EMBL" id="QLSZ01000007">
    <property type="protein sequence ID" value="RAR71454.1"/>
    <property type="molecule type" value="Genomic_DNA"/>
</dbReference>
<accession>A0A328YE17</accession>
<evidence type="ECO:0000256" key="1">
    <source>
        <dbReference type="ARBA" id="ARBA00004167"/>
    </source>
</evidence>
<evidence type="ECO:0000256" key="3">
    <source>
        <dbReference type="ARBA" id="ARBA00022692"/>
    </source>
</evidence>
<keyword evidence="2" id="KW-0813">Transport</keyword>
<sequence>MFGGEFFFIILIAFLLFGTKNLPEVVRGYAKFMATLKNATNEIKSEIQKSADIDGINSSIQQITSSVTQEVEKVKESVATDTGAIGQQVLKQTTEEVGAIQQNIEDIVEGPIKRQK</sequence>
<dbReference type="OrthoDB" id="1525160at2"/>
<proteinExistence type="predicted"/>
<evidence type="ECO:0000256" key="2">
    <source>
        <dbReference type="ARBA" id="ARBA00022448"/>
    </source>
</evidence>
<organism evidence="8 9">
    <name type="scientific">Flavobacterium aciduliphilum</name>
    <dbReference type="NCBI Taxonomy" id="1101402"/>
    <lineage>
        <taxon>Bacteria</taxon>
        <taxon>Pseudomonadati</taxon>
        <taxon>Bacteroidota</taxon>
        <taxon>Flavobacteriia</taxon>
        <taxon>Flavobacteriales</taxon>
        <taxon>Flavobacteriaceae</taxon>
        <taxon>Flavobacterium</taxon>
    </lineage>
</organism>
<evidence type="ECO:0000256" key="7">
    <source>
        <dbReference type="ARBA" id="ARBA00023136"/>
    </source>
</evidence>
<evidence type="ECO:0000256" key="5">
    <source>
        <dbReference type="ARBA" id="ARBA00022989"/>
    </source>
</evidence>
<keyword evidence="3" id="KW-0812">Transmembrane</keyword>
<comment type="subcellular location">
    <subcellularLocation>
        <location evidence="1">Membrane</location>
        <topology evidence="1">Single-pass membrane protein</topology>
    </subcellularLocation>
</comment>
<keyword evidence="6" id="KW-0811">Translocation</keyword>
<evidence type="ECO:0000313" key="8">
    <source>
        <dbReference type="EMBL" id="RAR71454.1"/>
    </source>
</evidence>
<gene>
    <name evidence="8" type="ORF">CLV55_1079</name>
</gene>
<dbReference type="Pfam" id="PF02416">
    <property type="entry name" value="TatA_B_E"/>
    <property type="match status" value="1"/>
</dbReference>
<name>A0A328YE17_9FLAO</name>
<keyword evidence="9" id="KW-1185">Reference proteome</keyword>
<dbReference type="RefSeq" id="WP_112113304.1">
    <property type="nucleotide sequence ID" value="NZ_QLSZ01000007.1"/>
</dbReference>